<feature type="active site" evidence="5">
    <location>
        <position position="132"/>
    </location>
</feature>
<dbReference type="EMBL" id="JACBZO010000001">
    <property type="protein sequence ID" value="NYI40099.1"/>
    <property type="molecule type" value="Genomic_DNA"/>
</dbReference>
<proteinExistence type="inferred from homology"/>
<dbReference type="PANTHER" id="PTHR43250:SF2">
    <property type="entry name" value="EXODEOXYRIBONUCLEASE III"/>
    <property type="match status" value="1"/>
</dbReference>
<evidence type="ECO:0000313" key="9">
    <source>
        <dbReference type="EMBL" id="NYI40099.1"/>
    </source>
</evidence>
<dbReference type="GO" id="GO:0006281">
    <property type="term" value="P:DNA repair"/>
    <property type="evidence" value="ECO:0007669"/>
    <property type="project" value="InterPro"/>
</dbReference>
<feature type="site" description="Important for catalytic activity" evidence="7">
    <location>
        <position position="242"/>
    </location>
</feature>
<feature type="binding site" evidence="6">
    <location>
        <position position="26"/>
    </location>
    <ligand>
        <name>Mg(2+)</name>
        <dbReference type="ChEBI" id="CHEBI:18420"/>
        <label>1</label>
    </ligand>
</feature>
<evidence type="ECO:0000256" key="6">
    <source>
        <dbReference type="PIRSR" id="PIRSR604808-2"/>
    </source>
</evidence>
<dbReference type="Proteomes" id="UP000547973">
    <property type="component" value="Unassembled WGS sequence"/>
</dbReference>
<feature type="site" description="Transition state stabilizer" evidence="7">
    <location>
        <position position="173"/>
    </location>
</feature>
<dbReference type="PROSITE" id="PS51435">
    <property type="entry name" value="AP_NUCLEASE_F1_4"/>
    <property type="match status" value="1"/>
</dbReference>
<feature type="active site" description="Proton acceptor" evidence="5">
    <location>
        <position position="272"/>
    </location>
</feature>
<evidence type="ECO:0000256" key="5">
    <source>
        <dbReference type="PIRSR" id="PIRSR604808-1"/>
    </source>
</evidence>
<dbReference type="InterPro" id="IPR037493">
    <property type="entry name" value="ExoIII-like"/>
</dbReference>
<reference evidence="9 10" key="1">
    <citation type="submission" date="2020-07" db="EMBL/GenBank/DDBJ databases">
        <title>Sequencing the genomes of 1000 actinobacteria strains.</title>
        <authorList>
            <person name="Klenk H.-P."/>
        </authorList>
    </citation>
    <scope>NUCLEOTIDE SEQUENCE [LARGE SCALE GENOMIC DNA]</scope>
    <source>
        <strain evidence="9 10">DSM 19970</strain>
    </source>
</reference>
<feature type="binding site" evidence="6">
    <location>
        <position position="271"/>
    </location>
    <ligand>
        <name>Mg(2+)</name>
        <dbReference type="ChEBI" id="CHEBI:18420"/>
        <label>1</label>
    </ligand>
</feature>
<keyword evidence="6" id="KW-0464">Manganese</keyword>
<feature type="binding site" evidence="6">
    <location>
        <position position="173"/>
    </location>
    <ligand>
        <name>Mg(2+)</name>
        <dbReference type="ChEBI" id="CHEBI:18420"/>
        <label>1</label>
    </ligand>
</feature>
<accession>A0A7Y9Z7C7</accession>
<dbReference type="Gene3D" id="3.60.10.10">
    <property type="entry name" value="Endonuclease/exonuclease/phosphatase"/>
    <property type="match status" value="1"/>
</dbReference>
<organism evidence="9 10">
    <name type="scientific">Demequina lutea</name>
    <dbReference type="NCBI Taxonomy" id="431489"/>
    <lineage>
        <taxon>Bacteria</taxon>
        <taxon>Bacillati</taxon>
        <taxon>Actinomycetota</taxon>
        <taxon>Actinomycetes</taxon>
        <taxon>Micrococcales</taxon>
        <taxon>Demequinaceae</taxon>
        <taxon>Demequina</taxon>
    </lineage>
</organism>
<dbReference type="InterPro" id="IPR004808">
    <property type="entry name" value="AP_endonuc_1"/>
</dbReference>
<dbReference type="RefSeq" id="WP_306457073.1">
    <property type="nucleotide sequence ID" value="NZ_BBRC01000004.1"/>
</dbReference>
<dbReference type="SUPFAM" id="SSF56219">
    <property type="entry name" value="DNase I-like"/>
    <property type="match status" value="1"/>
</dbReference>
<dbReference type="NCBIfam" id="TIGR00195">
    <property type="entry name" value="exoDNase_III"/>
    <property type="match status" value="1"/>
</dbReference>
<feature type="binding site" evidence="6">
    <location>
        <position position="53"/>
    </location>
    <ligand>
        <name>Mg(2+)</name>
        <dbReference type="ChEBI" id="CHEBI:18420"/>
        <label>1</label>
    </ligand>
</feature>
<evidence type="ECO:0000256" key="1">
    <source>
        <dbReference type="ARBA" id="ARBA00007092"/>
    </source>
</evidence>
<evidence type="ECO:0000256" key="4">
    <source>
        <dbReference type="ARBA" id="ARBA00022842"/>
    </source>
</evidence>
<feature type="domain" description="Endonuclease/exonuclease/phosphatase" evidence="8">
    <location>
        <begin position="23"/>
        <end position="272"/>
    </location>
</feature>
<evidence type="ECO:0000313" key="10">
    <source>
        <dbReference type="Proteomes" id="UP000547973"/>
    </source>
</evidence>
<dbReference type="PANTHER" id="PTHR43250">
    <property type="entry name" value="EXODEOXYRIBONUCLEASE III"/>
    <property type="match status" value="1"/>
</dbReference>
<evidence type="ECO:0000256" key="7">
    <source>
        <dbReference type="PIRSR" id="PIRSR604808-3"/>
    </source>
</evidence>
<evidence type="ECO:0000259" key="8">
    <source>
        <dbReference type="Pfam" id="PF03372"/>
    </source>
</evidence>
<dbReference type="GO" id="GO:0008311">
    <property type="term" value="F:double-stranded DNA 3'-5' DNA exonuclease activity"/>
    <property type="evidence" value="ECO:0007669"/>
    <property type="project" value="UniProtKB-EC"/>
</dbReference>
<dbReference type="GO" id="GO:0046872">
    <property type="term" value="F:metal ion binding"/>
    <property type="evidence" value="ECO:0007669"/>
    <property type="project" value="UniProtKB-KW"/>
</dbReference>
<dbReference type="NCBIfam" id="TIGR00633">
    <property type="entry name" value="xth"/>
    <property type="match status" value="1"/>
</dbReference>
<keyword evidence="2 6" id="KW-0479">Metal-binding</keyword>
<comment type="cofactor">
    <cofactor evidence="6">
        <name>Mg(2+)</name>
        <dbReference type="ChEBI" id="CHEBI:18420"/>
    </cofactor>
    <cofactor evidence="6">
        <name>Mn(2+)</name>
        <dbReference type="ChEBI" id="CHEBI:29035"/>
    </cofactor>
    <text evidence="6">Probably binds two magnesium or manganese ions per subunit.</text>
</comment>
<feature type="active site" evidence="5">
    <location>
        <position position="171"/>
    </location>
</feature>
<name>A0A7Y9Z7C7_9MICO</name>
<comment type="caution">
    <text evidence="9">The sequence shown here is derived from an EMBL/GenBank/DDBJ whole genome shotgun (WGS) entry which is preliminary data.</text>
</comment>
<dbReference type="AlphaFoldDB" id="A0A7Y9Z7C7"/>
<keyword evidence="4 6" id="KW-0460">Magnesium</keyword>
<dbReference type="Pfam" id="PF03372">
    <property type="entry name" value="Exo_endo_phos"/>
    <property type="match status" value="1"/>
</dbReference>
<keyword evidence="3 9" id="KW-0378">Hydrolase</keyword>
<comment type="similarity">
    <text evidence="1">Belongs to the DNA repair enzymes AP/ExoA family.</text>
</comment>
<dbReference type="InterPro" id="IPR005135">
    <property type="entry name" value="Endo/exonuclease/phosphatase"/>
</dbReference>
<feature type="binding site" evidence="6">
    <location>
        <position position="171"/>
    </location>
    <ligand>
        <name>Mg(2+)</name>
        <dbReference type="ChEBI" id="CHEBI:18420"/>
        <label>1</label>
    </ligand>
</feature>
<keyword evidence="10" id="KW-1185">Reference proteome</keyword>
<evidence type="ECO:0000256" key="2">
    <source>
        <dbReference type="ARBA" id="ARBA00022723"/>
    </source>
</evidence>
<sequence>MSAVATAPGYAGRAGTVVPMRIATWNVNSLRARVDRVVEFLERSHVDVLLIQETKCKPEQAPLATLEAAGYEVATHGLNQWNGVAIASRVGLADVRIGFEGQPAFGKPGQDAVVEARALGALCGGVDVWSVYVPNGRGIDDPHYAYKRTFLQALAGTAAGWASRPTVIGGDFNVAPLATDIWNEDDPEAATHVTAEVRHDLDLLAHAGYEELSRTFIPDERTYTFWDYKQLRFPRNEGLRIDFLYASRALASLATACEIDRNERKGTGASDHVPVIADFDLVVSDFS</sequence>
<protein>
    <submittedName>
        <fullName evidence="9">Exodeoxyribonuclease-3</fullName>
        <ecNumber evidence="9">3.1.11.2</ecNumber>
    </submittedName>
</protein>
<feature type="site" description="Interaction with DNA substrate" evidence="7">
    <location>
        <position position="272"/>
    </location>
</feature>
<gene>
    <name evidence="9" type="ORF">BKA03_000218</name>
</gene>
<dbReference type="EC" id="3.1.11.2" evidence="9"/>
<feature type="binding site" evidence="6">
    <location>
        <position position="272"/>
    </location>
    <ligand>
        <name>Mg(2+)</name>
        <dbReference type="ChEBI" id="CHEBI:18420"/>
        <label>1</label>
    </ligand>
</feature>
<dbReference type="InterPro" id="IPR036691">
    <property type="entry name" value="Endo/exonu/phosph_ase_sf"/>
</dbReference>
<evidence type="ECO:0000256" key="3">
    <source>
        <dbReference type="ARBA" id="ARBA00022801"/>
    </source>
</evidence>